<dbReference type="Pfam" id="PF14322">
    <property type="entry name" value="SusD-like_3"/>
    <property type="match status" value="1"/>
</dbReference>
<evidence type="ECO:0000259" key="8">
    <source>
        <dbReference type="Pfam" id="PF14322"/>
    </source>
</evidence>
<dbReference type="CDD" id="cd08977">
    <property type="entry name" value="SusD"/>
    <property type="match status" value="1"/>
</dbReference>
<keyword evidence="10" id="KW-1185">Reference proteome</keyword>
<evidence type="ECO:0000259" key="7">
    <source>
        <dbReference type="Pfam" id="PF07980"/>
    </source>
</evidence>
<name>A0A2W7S481_9BACT</name>
<feature type="signal peptide" evidence="6">
    <location>
        <begin position="1"/>
        <end position="21"/>
    </location>
</feature>
<dbReference type="OrthoDB" id="1080118at2"/>
<dbReference type="Gene3D" id="1.25.40.900">
    <property type="match status" value="1"/>
</dbReference>
<dbReference type="GO" id="GO:0009279">
    <property type="term" value="C:cell outer membrane"/>
    <property type="evidence" value="ECO:0007669"/>
    <property type="project" value="UniProtKB-SubCell"/>
</dbReference>
<dbReference type="Gene3D" id="1.25.40.390">
    <property type="match status" value="1"/>
</dbReference>
<comment type="caution">
    <text evidence="9">The sequence shown here is derived from an EMBL/GenBank/DDBJ whole genome shotgun (WGS) entry which is preliminary data.</text>
</comment>
<feature type="domain" description="SusD-like N-terminal" evidence="8">
    <location>
        <begin position="31"/>
        <end position="224"/>
    </location>
</feature>
<keyword evidence="4" id="KW-0472">Membrane</keyword>
<dbReference type="InterPro" id="IPR012944">
    <property type="entry name" value="SusD_RagB_dom"/>
</dbReference>
<dbReference type="Gene3D" id="2.20.20.130">
    <property type="match status" value="1"/>
</dbReference>
<reference evidence="9 10" key="1">
    <citation type="submission" date="2018-06" db="EMBL/GenBank/DDBJ databases">
        <title>Genomic Encyclopedia of Archaeal and Bacterial Type Strains, Phase II (KMG-II): from individual species to whole genera.</title>
        <authorList>
            <person name="Goeker M."/>
        </authorList>
    </citation>
    <scope>NUCLEOTIDE SEQUENCE [LARGE SCALE GENOMIC DNA]</scope>
    <source>
        <strain evidence="9 10">DSM 23241</strain>
    </source>
</reference>
<accession>A0A2W7S481</accession>
<dbReference type="InterPro" id="IPR011990">
    <property type="entry name" value="TPR-like_helical_dom_sf"/>
</dbReference>
<comment type="subcellular location">
    <subcellularLocation>
        <location evidence="1">Cell outer membrane</location>
    </subcellularLocation>
</comment>
<evidence type="ECO:0000256" key="5">
    <source>
        <dbReference type="ARBA" id="ARBA00023237"/>
    </source>
</evidence>
<dbReference type="AlphaFoldDB" id="A0A2W7S481"/>
<dbReference type="SUPFAM" id="SSF48452">
    <property type="entry name" value="TPR-like"/>
    <property type="match status" value="1"/>
</dbReference>
<dbReference type="InterPro" id="IPR033985">
    <property type="entry name" value="SusD-like_N"/>
</dbReference>
<evidence type="ECO:0000313" key="9">
    <source>
        <dbReference type="EMBL" id="PZX61789.1"/>
    </source>
</evidence>
<evidence type="ECO:0000256" key="2">
    <source>
        <dbReference type="ARBA" id="ARBA00006275"/>
    </source>
</evidence>
<evidence type="ECO:0000313" key="10">
    <source>
        <dbReference type="Proteomes" id="UP000249720"/>
    </source>
</evidence>
<dbReference type="EMBL" id="QKZV01000006">
    <property type="protein sequence ID" value="PZX61789.1"/>
    <property type="molecule type" value="Genomic_DNA"/>
</dbReference>
<feature type="domain" description="RagB/SusD" evidence="7">
    <location>
        <begin position="339"/>
        <end position="471"/>
    </location>
</feature>
<proteinExistence type="inferred from homology"/>
<comment type="similarity">
    <text evidence="2">Belongs to the SusD family.</text>
</comment>
<evidence type="ECO:0000256" key="3">
    <source>
        <dbReference type="ARBA" id="ARBA00022729"/>
    </source>
</evidence>
<evidence type="ECO:0000256" key="4">
    <source>
        <dbReference type="ARBA" id="ARBA00023136"/>
    </source>
</evidence>
<keyword evidence="5" id="KW-0998">Cell outer membrane</keyword>
<protein>
    <submittedName>
        <fullName evidence="9">SusD-like starch-binding protein associating with outer membrane</fullName>
    </submittedName>
</protein>
<evidence type="ECO:0000256" key="6">
    <source>
        <dbReference type="SAM" id="SignalP"/>
    </source>
</evidence>
<gene>
    <name evidence="9" type="ORF">LX80_01950</name>
</gene>
<evidence type="ECO:0000256" key="1">
    <source>
        <dbReference type="ARBA" id="ARBA00004442"/>
    </source>
</evidence>
<organism evidence="9 10">
    <name type="scientific">Hydrotalea sandarakina</name>
    <dbReference type="NCBI Taxonomy" id="1004304"/>
    <lineage>
        <taxon>Bacteria</taxon>
        <taxon>Pseudomonadati</taxon>
        <taxon>Bacteroidota</taxon>
        <taxon>Chitinophagia</taxon>
        <taxon>Chitinophagales</taxon>
        <taxon>Chitinophagaceae</taxon>
        <taxon>Hydrotalea</taxon>
    </lineage>
</organism>
<sequence length="471" mass="51566">MKSFLKKYALTVCSSALILMGCSKNFIVENPNDSVPSTQALNTESGLQDALNGAYAGLRAVALYGRDFPVIGDLQADNTYVETKNSGRYLSQYNYSVVSSDAVVGEMWNQAYITILRVNNIIDANVTGPNVAAIKAQAYAIRGLLYFKLVNIYAQPYTVDSTSLGVPIVLHFNPNLFPARNKVSEVYSQIISDLKMAVANAPAYSTSVRISKYAAEGLLARAYLYMGDYADAKSAAVDVINNGPFTLVTPNNYAAFWQNPAARTDAVETMFEVDCDAINNNGFDDLGGIYYNGYNDIYCSSQLYNLYSATDVRRGLLVPGTTKSGSPAYIVIKFPNAQNTDRDNLKVIRLAEVYLIAAEASLPTNQTDALYYLNALLAQRDPLAAPYTVTGPLLLQAIVTERRKELAFEGDRLYDMNRLQLPINRVANPGAIPAGPNNINLNIPYPDNRRVAPIPQQELTANPNIVQNPGY</sequence>
<dbReference type="PROSITE" id="PS51257">
    <property type="entry name" value="PROKAR_LIPOPROTEIN"/>
    <property type="match status" value="1"/>
</dbReference>
<keyword evidence="3 6" id="KW-0732">Signal</keyword>
<dbReference type="RefSeq" id="WP_111295762.1">
    <property type="nucleotide sequence ID" value="NZ_QKZV01000006.1"/>
</dbReference>
<dbReference type="Proteomes" id="UP000249720">
    <property type="component" value="Unassembled WGS sequence"/>
</dbReference>
<dbReference type="Pfam" id="PF07980">
    <property type="entry name" value="SusD_RagB"/>
    <property type="match status" value="1"/>
</dbReference>
<feature type="chain" id="PRO_5015969683" evidence="6">
    <location>
        <begin position="22"/>
        <end position="471"/>
    </location>
</feature>